<feature type="compositionally biased region" description="Basic and acidic residues" evidence="1">
    <location>
        <begin position="447"/>
        <end position="456"/>
    </location>
</feature>
<feature type="region of interest" description="Disordered" evidence="1">
    <location>
        <begin position="272"/>
        <end position="316"/>
    </location>
</feature>
<feature type="compositionally biased region" description="Polar residues" evidence="1">
    <location>
        <begin position="1048"/>
        <end position="1059"/>
    </location>
</feature>
<evidence type="ECO:0000313" key="4">
    <source>
        <dbReference type="RefSeq" id="XP_012688064.2"/>
    </source>
</evidence>
<dbReference type="AlphaFoldDB" id="A0A6P3W2Q8"/>
<dbReference type="OrthoDB" id="6022640at2759"/>
<dbReference type="PANTHER" id="PTHR22443">
    <property type="entry name" value="NON-SPECIFIC LETHAL 1, ISOFORM M"/>
    <property type="match status" value="1"/>
</dbReference>
<accession>A0A6P3W2Q8</accession>
<keyword evidence="3" id="KW-1185">Reference proteome</keyword>
<feature type="compositionally biased region" description="Polar residues" evidence="1">
    <location>
        <begin position="306"/>
        <end position="316"/>
    </location>
</feature>
<dbReference type="SMART" id="SM01300">
    <property type="entry name" value="PEHE"/>
    <property type="match status" value="1"/>
</dbReference>
<feature type="region of interest" description="Disordered" evidence="1">
    <location>
        <begin position="437"/>
        <end position="456"/>
    </location>
</feature>
<feature type="compositionally biased region" description="Basic residues" evidence="1">
    <location>
        <begin position="946"/>
        <end position="957"/>
    </location>
</feature>
<sequence length="1116" mass="119352">MYYYFSRPKMSASAAGAAGVGAGGAGRLQNGSRCAGGGSCGEPMNGDGGYSAVATATTTTSTECCDQESRVAEAQPNSDWDKAAAPCITTAEPGSGKQKKNNTATASFFVNGNTDSIITRERPGACGQYGDSGGLGCDAVGRQCDRPGEDNGINIDHEPEGSRHGGERRCFMDSASSKGERRASKPQAPVTGRRNFKGQTQTEGAVSMTAAARCGHQNAESANSKRRGCSYTLASKRVCYAGTTSVADCGSLDTGSGIHQDSGGTLLNLTESHSSVSENDNGSQSLGSSQGDEGVCEQHQVRRTSAAGSHKSNSTVCPHVAGDASNVNSIDMAPCRTSKGRVRLYRVRSFLASTSGYHNGHGENGRCNLNGSRSSPPPQGTALPNKHSRPAAGTHSEQRGNGGSHDRASSSQEAVLLCVSDADESGAEAEGTLVKLDTQVEQASGEASRRQAELEERSERVLRRLQAVQVKQVERHVSQQLQGLRRASRGSGDRKPAVLSHRELSRMAHNCSEVLCAAGGALDSDHTASSSGGSSDSEEEEEEVEEVEGAVRRRGTLLRSAKAVRREKEMQWAQERAWLGSRWVWLQAQVSELEYRIRALTELYTHLRQGKVRTVPDTPLRVPRPPPSQNSATCRSSSAGETLRKNKAEDATPPPLPPPTASAARVGPLPRLRRHKLLRLEASPALGSKAVSLPCTCEPSVVCVLCGGGPPRPPHDQRECVKQRRSRLDLCVHPVLTLPSDIPLVVQCGTSPLVGVSQNALRRPGLSAPPPGLSRRGQGSQRTGRVRRRLVCPRPPTTLPPLQHSTGGISGRNHRGVFSPGLLTQRITNLPPLSVLPPAPGTVSQPLRRRRGESSFDIDNLVMPMGLTGLGARVQKLQYKEIITPSWREVGDESEVSPPALLDYTHIHQLKELQGEPEPEEFEEDPTDGVFLSRHALCEGRERGRWRNSAHRRRRGRSSSFHGEGRWGSRLLEGSPASPDPRQGYPAEGESSPVSPPPSTDPEEASFLQPEEEQQVRLPWERRTFPLLEAELAALQEEEEEEDPCGGSSRSQSTDSGISLGSLELSPRTPQPATPLPATLITATSSTQDSPCPPRSPLSAAFPPRPPPSPPALLPQ</sequence>
<feature type="compositionally biased region" description="Low complexity" evidence="1">
    <location>
        <begin position="773"/>
        <end position="783"/>
    </location>
</feature>
<feature type="region of interest" description="Disordered" evidence="1">
    <location>
        <begin position="944"/>
        <end position="1116"/>
    </location>
</feature>
<dbReference type="RefSeq" id="XP_012688064.2">
    <property type="nucleotide sequence ID" value="XM_012832610.3"/>
</dbReference>
<dbReference type="PANTHER" id="PTHR22443:SF14">
    <property type="entry name" value="KAT8 REGULATORY NSL COMPLEX SUBUNIT 1"/>
    <property type="match status" value="1"/>
</dbReference>
<feature type="compositionally biased region" description="Basic and acidic residues" evidence="1">
    <location>
        <begin position="148"/>
        <end position="171"/>
    </location>
</feature>
<feature type="compositionally biased region" description="Pro residues" evidence="1">
    <location>
        <begin position="1103"/>
        <end position="1116"/>
    </location>
</feature>
<dbReference type="GeneID" id="105904704"/>
<protein>
    <submittedName>
        <fullName evidence="4">KAT8 regulatory NSL complex subunit 1</fullName>
    </submittedName>
</protein>
<dbReference type="GO" id="GO:0035035">
    <property type="term" value="F:histone acetyltransferase binding"/>
    <property type="evidence" value="ECO:0007669"/>
    <property type="project" value="TreeGrafter"/>
</dbReference>
<feature type="region of interest" description="Disordered" evidence="1">
    <location>
        <begin position="615"/>
        <end position="668"/>
    </location>
</feature>
<dbReference type="GO" id="GO:0044545">
    <property type="term" value="C:NSL complex"/>
    <property type="evidence" value="ECO:0007669"/>
    <property type="project" value="TreeGrafter"/>
</dbReference>
<feature type="region of interest" description="Disordered" evidence="1">
    <location>
        <begin position="761"/>
        <end position="812"/>
    </location>
</feature>
<name>A0A6P3W2Q8_CLUHA</name>
<proteinExistence type="predicted"/>
<dbReference type="PROSITE" id="PS52052">
    <property type="entry name" value="PEHE"/>
    <property type="match status" value="1"/>
</dbReference>
<feature type="compositionally biased region" description="Polar residues" evidence="1">
    <location>
        <begin position="629"/>
        <end position="640"/>
    </location>
</feature>
<feature type="region of interest" description="Disordered" evidence="1">
    <location>
        <begin position="148"/>
        <end position="204"/>
    </location>
</feature>
<feature type="compositionally biased region" description="Acidic residues" evidence="1">
    <location>
        <begin position="536"/>
        <end position="548"/>
    </location>
</feature>
<evidence type="ECO:0000313" key="3">
    <source>
        <dbReference type="Proteomes" id="UP000515152"/>
    </source>
</evidence>
<dbReference type="InterPro" id="IPR026180">
    <property type="entry name" value="NSL1"/>
</dbReference>
<reference evidence="4" key="1">
    <citation type="submission" date="2025-08" db="UniProtKB">
        <authorList>
            <consortium name="RefSeq"/>
        </authorList>
    </citation>
    <scope>IDENTIFICATION</scope>
</reference>
<dbReference type="KEGG" id="char:105904704"/>
<evidence type="ECO:0000256" key="1">
    <source>
        <dbReference type="SAM" id="MobiDB-lite"/>
    </source>
</evidence>
<dbReference type="InterPro" id="IPR029332">
    <property type="entry name" value="PEHE_dom"/>
</dbReference>
<feature type="compositionally biased region" description="Polar residues" evidence="1">
    <location>
        <begin position="272"/>
        <end position="291"/>
    </location>
</feature>
<feature type="domain" description="PEHE" evidence="2">
    <location>
        <begin position="881"/>
        <end position="1020"/>
    </location>
</feature>
<feature type="region of interest" description="Disordered" evidence="1">
    <location>
        <begin position="354"/>
        <end position="412"/>
    </location>
</feature>
<gene>
    <name evidence="4" type="primary">LOC105904704</name>
</gene>
<organism evidence="3 4">
    <name type="scientific">Clupea harengus</name>
    <name type="common">Atlantic herring</name>
    <dbReference type="NCBI Taxonomy" id="7950"/>
    <lineage>
        <taxon>Eukaryota</taxon>
        <taxon>Metazoa</taxon>
        <taxon>Chordata</taxon>
        <taxon>Craniata</taxon>
        <taxon>Vertebrata</taxon>
        <taxon>Euteleostomi</taxon>
        <taxon>Actinopterygii</taxon>
        <taxon>Neopterygii</taxon>
        <taxon>Teleostei</taxon>
        <taxon>Clupei</taxon>
        <taxon>Clupeiformes</taxon>
        <taxon>Clupeoidei</taxon>
        <taxon>Clupeidae</taxon>
        <taxon>Clupea</taxon>
    </lineage>
</organism>
<dbReference type="Proteomes" id="UP000515152">
    <property type="component" value="Chromosome 19"/>
</dbReference>
<evidence type="ECO:0000259" key="2">
    <source>
        <dbReference type="PROSITE" id="PS52052"/>
    </source>
</evidence>
<feature type="region of interest" description="Disordered" evidence="1">
    <location>
        <begin position="522"/>
        <end position="551"/>
    </location>
</feature>